<dbReference type="SUPFAM" id="SSF46689">
    <property type="entry name" value="Homeodomain-like"/>
    <property type="match status" value="1"/>
</dbReference>
<organism evidence="6 7">
    <name type="scientific">Actinoplanes derwentensis</name>
    <dbReference type="NCBI Taxonomy" id="113562"/>
    <lineage>
        <taxon>Bacteria</taxon>
        <taxon>Bacillati</taxon>
        <taxon>Actinomycetota</taxon>
        <taxon>Actinomycetes</taxon>
        <taxon>Micromonosporales</taxon>
        <taxon>Micromonosporaceae</taxon>
        <taxon>Actinoplanes</taxon>
    </lineage>
</organism>
<dbReference type="Pfam" id="PF00440">
    <property type="entry name" value="TetR_N"/>
    <property type="match status" value="1"/>
</dbReference>
<evidence type="ECO:0000256" key="4">
    <source>
        <dbReference type="PROSITE-ProRule" id="PRU00335"/>
    </source>
</evidence>
<dbReference type="AlphaFoldDB" id="A0A1H2B7F0"/>
<dbReference type="GO" id="GO:0000976">
    <property type="term" value="F:transcription cis-regulatory region binding"/>
    <property type="evidence" value="ECO:0007669"/>
    <property type="project" value="TreeGrafter"/>
</dbReference>
<evidence type="ECO:0000256" key="3">
    <source>
        <dbReference type="ARBA" id="ARBA00023163"/>
    </source>
</evidence>
<dbReference type="PRINTS" id="PR00455">
    <property type="entry name" value="HTHTETR"/>
</dbReference>
<name>A0A1H2B7F0_9ACTN</name>
<dbReference type="EMBL" id="LT629758">
    <property type="protein sequence ID" value="SDT54220.1"/>
    <property type="molecule type" value="Genomic_DNA"/>
</dbReference>
<gene>
    <name evidence="6" type="ORF">SAMN04489716_4404</name>
</gene>
<dbReference type="InterPro" id="IPR009057">
    <property type="entry name" value="Homeodomain-like_sf"/>
</dbReference>
<keyword evidence="2 4" id="KW-0238">DNA-binding</keyword>
<feature type="DNA-binding region" description="H-T-H motif" evidence="4">
    <location>
        <begin position="32"/>
        <end position="51"/>
    </location>
</feature>
<keyword evidence="7" id="KW-1185">Reference proteome</keyword>
<proteinExistence type="predicted"/>
<dbReference type="GO" id="GO:0003700">
    <property type="term" value="F:DNA-binding transcription factor activity"/>
    <property type="evidence" value="ECO:0007669"/>
    <property type="project" value="TreeGrafter"/>
</dbReference>
<evidence type="ECO:0000256" key="2">
    <source>
        <dbReference type="ARBA" id="ARBA00023125"/>
    </source>
</evidence>
<keyword evidence="3" id="KW-0804">Transcription</keyword>
<keyword evidence="1" id="KW-0805">Transcription regulation</keyword>
<evidence type="ECO:0000313" key="7">
    <source>
        <dbReference type="Proteomes" id="UP000198688"/>
    </source>
</evidence>
<dbReference type="OrthoDB" id="3186364at2"/>
<evidence type="ECO:0000313" key="6">
    <source>
        <dbReference type="EMBL" id="SDT54220.1"/>
    </source>
</evidence>
<dbReference type="RefSeq" id="WP_092546350.1">
    <property type="nucleotide sequence ID" value="NZ_BOMJ01000033.1"/>
</dbReference>
<evidence type="ECO:0000259" key="5">
    <source>
        <dbReference type="PROSITE" id="PS50977"/>
    </source>
</evidence>
<accession>A0A1H2B7F0</accession>
<reference evidence="6 7" key="1">
    <citation type="submission" date="2016-10" db="EMBL/GenBank/DDBJ databases">
        <authorList>
            <person name="de Groot N.N."/>
        </authorList>
    </citation>
    <scope>NUCLEOTIDE SEQUENCE [LARGE SCALE GENOMIC DNA]</scope>
    <source>
        <strain evidence="6 7">DSM 43941</strain>
    </source>
</reference>
<dbReference type="Proteomes" id="UP000198688">
    <property type="component" value="Chromosome I"/>
</dbReference>
<dbReference type="PANTHER" id="PTHR30055:SF234">
    <property type="entry name" value="HTH-TYPE TRANSCRIPTIONAL REGULATOR BETI"/>
    <property type="match status" value="1"/>
</dbReference>
<dbReference type="PANTHER" id="PTHR30055">
    <property type="entry name" value="HTH-TYPE TRANSCRIPTIONAL REGULATOR RUTR"/>
    <property type="match status" value="1"/>
</dbReference>
<dbReference type="PROSITE" id="PS50977">
    <property type="entry name" value="HTH_TETR_2"/>
    <property type="match status" value="1"/>
</dbReference>
<evidence type="ECO:0000256" key="1">
    <source>
        <dbReference type="ARBA" id="ARBA00023015"/>
    </source>
</evidence>
<dbReference type="InterPro" id="IPR001647">
    <property type="entry name" value="HTH_TetR"/>
</dbReference>
<sequence>MPRTTAKALDSRQRFIDVALGLFTRHSFAGTSLQMIAAELGVTKSAVHHHFRSREDLLLAVIEPLAGQLRAAVEAAEAIRGHHARAERLLIGFVDIVVHHKSLMSLLSGDPGVIEMLRAHPELSALSQRQMALFAGVEAGPAGEVKASVVTRGLAGAAANPALGLDDRELHAHLCAVGRLTLGLPKPRPTTAENPL</sequence>
<feature type="domain" description="HTH tetR-type" evidence="5">
    <location>
        <begin position="9"/>
        <end position="69"/>
    </location>
</feature>
<dbReference type="InterPro" id="IPR050109">
    <property type="entry name" value="HTH-type_TetR-like_transc_reg"/>
</dbReference>
<dbReference type="Gene3D" id="1.10.357.10">
    <property type="entry name" value="Tetracycline Repressor, domain 2"/>
    <property type="match status" value="1"/>
</dbReference>
<protein>
    <submittedName>
        <fullName evidence="6">DNA-binding transcriptional regulator, AcrR family</fullName>
    </submittedName>
</protein>
<dbReference type="STRING" id="113562.SAMN04489716_4404"/>